<comment type="caution">
    <text evidence="3">The sequence shown here is derived from an EMBL/GenBank/DDBJ whole genome shotgun (WGS) entry which is preliminary data.</text>
</comment>
<dbReference type="EMBL" id="JAHQCR010000016">
    <property type="protein sequence ID" value="MBU9720338.1"/>
    <property type="molecule type" value="Genomic_DNA"/>
</dbReference>
<organism evidence="3 4">
    <name type="scientific">Evansella alkalicola</name>
    <dbReference type="NCBI Taxonomy" id="745819"/>
    <lineage>
        <taxon>Bacteria</taxon>
        <taxon>Bacillati</taxon>
        <taxon>Bacillota</taxon>
        <taxon>Bacilli</taxon>
        <taxon>Bacillales</taxon>
        <taxon>Bacillaceae</taxon>
        <taxon>Evansella</taxon>
    </lineage>
</organism>
<dbReference type="Pfam" id="PF10609">
    <property type="entry name" value="ParA"/>
    <property type="match status" value="1"/>
</dbReference>
<gene>
    <name evidence="3" type="ORF">KS407_02650</name>
</gene>
<dbReference type="PANTHER" id="PTHR43384">
    <property type="entry name" value="SEPTUM SITE-DETERMINING PROTEIN MIND HOMOLOG, CHLOROPLASTIC-RELATED"/>
    <property type="match status" value="1"/>
</dbReference>
<dbReference type="InterPro" id="IPR027417">
    <property type="entry name" value="P-loop_NTPase"/>
</dbReference>
<keyword evidence="2" id="KW-0067">ATP-binding</keyword>
<proteinExistence type="predicted"/>
<evidence type="ECO:0000256" key="1">
    <source>
        <dbReference type="ARBA" id="ARBA00022741"/>
    </source>
</evidence>
<evidence type="ECO:0000313" key="4">
    <source>
        <dbReference type="Proteomes" id="UP000790580"/>
    </source>
</evidence>
<dbReference type="InterPro" id="IPR025501">
    <property type="entry name" value="MinD_FleN"/>
</dbReference>
<keyword evidence="1" id="KW-0547">Nucleotide-binding</keyword>
<evidence type="ECO:0000256" key="2">
    <source>
        <dbReference type="ARBA" id="ARBA00022840"/>
    </source>
</evidence>
<dbReference type="InterPro" id="IPR033756">
    <property type="entry name" value="YlxH/NBP35"/>
</dbReference>
<keyword evidence="4" id="KW-1185">Reference proteome</keyword>
<dbReference type="SUPFAM" id="SSF52540">
    <property type="entry name" value="P-loop containing nucleoside triphosphate hydrolases"/>
    <property type="match status" value="1"/>
</dbReference>
<dbReference type="CDD" id="cd02038">
    <property type="entry name" value="FlhG-like"/>
    <property type="match status" value="1"/>
</dbReference>
<name>A0ABS6JP45_9BACI</name>
<dbReference type="PIRSF" id="PIRSF003092">
    <property type="entry name" value="MinD"/>
    <property type="match status" value="1"/>
</dbReference>
<evidence type="ECO:0000313" key="3">
    <source>
        <dbReference type="EMBL" id="MBU9720338.1"/>
    </source>
</evidence>
<accession>A0ABS6JP45</accession>
<dbReference type="Proteomes" id="UP000790580">
    <property type="component" value="Unassembled WGS sequence"/>
</dbReference>
<dbReference type="InterPro" id="IPR033875">
    <property type="entry name" value="FlhG"/>
</dbReference>
<reference evidence="3 4" key="1">
    <citation type="submission" date="2021-06" db="EMBL/GenBank/DDBJ databases">
        <title>Bacillus sp. RD4P76, an endophyte from a halophyte.</title>
        <authorList>
            <person name="Sun J.-Q."/>
        </authorList>
    </citation>
    <scope>NUCLEOTIDE SEQUENCE [LARGE SCALE GENOMIC DNA]</scope>
    <source>
        <strain evidence="3 4">JCM 17098</strain>
    </source>
</reference>
<dbReference type="RefSeq" id="WP_088075677.1">
    <property type="nucleotide sequence ID" value="NZ_JAHQCR010000016.1"/>
</dbReference>
<protein>
    <submittedName>
        <fullName evidence="3">MinD/ParA family protein</fullName>
    </submittedName>
</protein>
<dbReference type="InterPro" id="IPR050625">
    <property type="entry name" value="ParA/MinD_ATPase"/>
</dbReference>
<dbReference type="PANTHER" id="PTHR43384:SF4">
    <property type="entry name" value="CELLULOSE BIOSYNTHESIS PROTEIN BCSQ-RELATED"/>
    <property type="match status" value="1"/>
</dbReference>
<dbReference type="Gene3D" id="3.40.50.300">
    <property type="entry name" value="P-loop containing nucleotide triphosphate hydrolases"/>
    <property type="match status" value="1"/>
</dbReference>
<sequence>MHDQAAILRNKMKDFSNPPESINTKVIAVASGKGGVGKSSFTINFALALQEKNKKVLIIDLDIGMANVDIMLGLSATYSIVDMLEGSMPIHSIISSGPAGISFISGGSGLNELFQMDELKKNFFLQQLAMLSGYEYILFDLGAGVTKDSLQFLMSAHEVFIITTPDPTSVTDAYGLIKYLHHEDKDIPLFLVVNRVRTKKEGQATANSVSRVCEQFLNKNINYLISIPEDDAVWKGVRSQSPFVLISPRAASSVAIFEAVNRFLYGNGNEIKETSLTGFVTKLKSFFYTKGR</sequence>